<dbReference type="SUPFAM" id="SSF55315">
    <property type="entry name" value="L30e-like"/>
    <property type="match status" value="1"/>
</dbReference>
<dbReference type="InterPro" id="IPR042848">
    <property type="entry name" value="Rpp38"/>
</dbReference>
<evidence type="ECO:0000313" key="6">
    <source>
        <dbReference type="Proteomes" id="UP000019335"/>
    </source>
</evidence>
<dbReference type="GO" id="GO:0004526">
    <property type="term" value="F:ribonuclease P activity"/>
    <property type="evidence" value="ECO:0007669"/>
    <property type="project" value="TreeGrafter"/>
</dbReference>
<gene>
    <name evidence="5" type="primary">rpp38</name>
    <name evidence="5" type="ORF">Naga_100218g11</name>
</gene>
<keyword evidence="2" id="KW-0687">Ribonucleoprotein</keyword>
<feature type="region of interest" description="Disordered" evidence="3">
    <location>
        <begin position="122"/>
        <end position="153"/>
    </location>
</feature>
<proteinExistence type="inferred from homology"/>
<dbReference type="Gene3D" id="3.30.1330.30">
    <property type="match status" value="1"/>
</dbReference>
<keyword evidence="6" id="KW-1185">Reference proteome</keyword>
<dbReference type="EMBL" id="AZIL01002131">
    <property type="protein sequence ID" value="EWM22691.1"/>
    <property type="molecule type" value="Genomic_DNA"/>
</dbReference>
<dbReference type="GO" id="GO:0033204">
    <property type="term" value="F:ribonuclease P RNA binding"/>
    <property type="evidence" value="ECO:0007669"/>
    <property type="project" value="TreeGrafter"/>
</dbReference>
<evidence type="ECO:0000259" key="4">
    <source>
        <dbReference type="Pfam" id="PF01248"/>
    </source>
</evidence>
<dbReference type="GO" id="GO:0001682">
    <property type="term" value="P:tRNA 5'-leader removal"/>
    <property type="evidence" value="ECO:0007669"/>
    <property type="project" value="InterPro"/>
</dbReference>
<dbReference type="Pfam" id="PF01248">
    <property type="entry name" value="Ribosomal_L7Ae"/>
    <property type="match status" value="1"/>
</dbReference>
<organism evidence="5 6">
    <name type="scientific">Nannochloropsis gaditana</name>
    <dbReference type="NCBI Taxonomy" id="72520"/>
    <lineage>
        <taxon>Eukaryota</taxon>
        <taxon>Sar</taxon>
        <taxon>Stramenopiles</taxon>
        <taxon>Ochrophyta</taxon>
        <taxon>Eustigmatophyceae</taxon>
        <taxon>Eustigmatales</taxon>
        <taxon>Monodopsidaceae</taxon>
        <taxon>Nannochloropsis</taxon>
    </lineage>
</organism>
<comment type="caution">
    <text evidence="5">The sequence shown here is derived from an EMBL/GenBank/DDBJ whole genome shotgun (WGS) entry which is preliminary data.</text>
</comment>
<evidence type="ECO:0000256" key="2">
    <source>
        <dbReference type="ARBA" id="ARBA00023274"/>
    </source>
</evidence>
<dbReference type="PANTHER" id="PTHR46948">
    <property type="entry name" value="RIBONUCLEASE P PROTEIN SUBUNIT P38"/>
    <property type="match status" value="1"/>
</dbReference>
<accession>W7TQK6</accession>
<dbReference type="OrthoDB" id="20109at2759"/>
<dbReference type="InterPro" id="IPR029064">
    <property type="entry name" value="Ribosomal_eL30-like_sf"/>
</dbReference>
<dbReference type="Proteomes" id="UP000019335">
    <property type="component" value="Unassembled WGS sequence"/>
</dbReference>
<dbReference type="GO" id="GO:0005840">
    <property type="term" value="C:ribosome"/>
    <property type="evidence" value="ECO:0007669"/>
    <property type="project" value="UniProtKB-KW"/>
</dbReference>
<evidence type="ECO:0000313" key="5">
    <source>
        <dbReference type="EMBL" id="EWM22691.1"/>
    </source>
</evidence>
<dbReference type="GO" id="GO:0000172">
    <property type="term" value="C:ribonuclease MRP complex"/>
    <property type="evidence" value="ECO:0007669"/>
    <property type="project" value="InterPro"/>
</dbReference>
<dbReference type="GO" id="GO:0001650">
    <property type="term" value="C:fibrillar center"/>
    <property type="evidence" value="ECO:0007669"/>
    <property type="project" value="TreeGrafter"/>
</dbReference>
<sequence length="305" mass="33786">MVRPGVAHESKQSQKRPFFHSGVVSPLSARAATAFGSPDETSATAPASASHPQHGAQEEEEQLPQQKHRHKSHVDERKKSKKEDLAVGINAWITMPSTERDIFVDRCRKEIAPLLGAIPPAGTLRGEEEAHTDDIGRRGRCAPMHGITGGDRTRKKAKLRVQKVFSYRDGTAQHKFARQCICIGINEVTRALERDELSLILICRDVRPARLVEHVAVLAAVRDVPFFLLPKATSALGQALGLKCIAALGFRGGELMRRLKKGENDTDGSDNDAERVVMDDVRSRLQSFLDFLLTKQDYMNAVRID</sequence>
<dbReference type="AlphaFoldDB" id="W7TQK6"/>
<feature type="domain" description="Ribosomal protein eL8/eL30/eS12/Gadd45" evidence="4">
    <location>
        <begin position="179"/>
        <end position="245"/>
    </location>
</feature>
<feature type="compositionally biased region" description="Basic and acidic residues" evidence="3">
    <location>
        <begin position="1"/>
        <end position="12"/>
    </location>
</feature>
<name>W7TQK6_9STRA</name>
<protein>
    <submittedName>
        <fullName evidence="5">Ribosomal protein L7Ae/L8/Nhp2 family</fullName>
    </submittedName>
</protein>
<dbReference type="GO" id="GO:0005655">
    <property type="term" value="C:nucleolar ribonuclease P complex"/>
    <property type="evidence" value="ECO:0007669"/>
    <property type="project" value="InterPro"/>
</dbReference>
<feature type="compositionally biased region" description="Low complexity" evidence="3">
    <location>
        <begin position="37"/>
        <end position="50"/>
    </location>
</feature>
<dbReference type="InterPro" id="IPR004038">
    <property type="entry name" value="Ribosomal_eL8/eL30/eS12/Gad45"/>
</dbReference>
<evidence type="ECO:0000256" key="1">
    <source>
        <dbReference type="ARBA" id="ARBA00007337"/>
    </source>
</evidence>
<reference evidence="5 6" key="1">
    <citation type="journal article" date="2014" name="Mol. Plant">
        <title>Chromosome Scale Genome Assembly and Transcriptome Profiling of Nannochloropsis gaditana in Nitrogen Depletion.</title>
        <authorList>
            <person name="Corteggiani Carpinelli E."/>
            <person name="Telatin A."/>
            <person name="Vitulo N."/>
            <person name="Forcato C."/>
            <person name="D'Angelo M."/>
            <person name="Schiavon R."/>
            <person name="Vezzi A."/>
            <person name="Giacometti G.M."/>
            <person name="Morosinotto T."/>
            <person name="Valle G."/>
        </authorList>
    </citation>
    <scope>NUCLEOTIDE SEQUENCE [LARGE SCALE GENOMIC DNA]</scope>
    <source>
        <strain evidence="5 6">B-31</strain>
    </source>
</reference>
<feature type="compositionally biased region" description="Basic and acidic residues" evidence="3">
    <location>
        <begin position="125"/>
        <end position="137"/>
    </location>
</feature>
<dbReference type="InterPro" id="IPR018492">
    <property type="entry name" value="Ribosomal_eL8/Nhp2"/>
</dbReference>
<feature type="compositionally biased region" description="Basic and acidic residues" evidence="3">
    <location>
        <begin position="73"/>
        <end position="82"/>
    </location>
</feature>
<dbReference type="PRINTS" id="PR00881">
    <property type="entry name" value="L7ARS6FAMILY"/>
</dbReference>
<feature type="region of interest" description="Disordered" evidence="3">
    <location>
        <begin position="1"/>
        <end position="82"/>
    </location>
</feature>
<keyword evidence="5" id="KW-0689">Ribosomal protein</keyword>
<evidence type="ECO:0000256" key="3">
    <source>
        <dbReference type="SAM" id="MobiDB-lite"/>
    </source>
</evidence>
<dbReference type="PANTHER" id="PTHR46948:SF1">
    <property type="entry name" value="RIBONUCLEASE P PROTEIN SUBUNIT P38"/>
    <property type="match status" value="1"/>
</dbReference>
<comment type="similarity">
    <text evidence="1">Belongs to the eukaryotic ribosomal protein eL8 family.</text>
</comment>